<reference evidence="1" key="3">
    <citation type="journal article" date="2018" name="Genome Biol.">
        <title>SKESA: strategic k-mer extension for scrupulous assemblies.</title>
        <authorList>
            <person name="Souvorov A."/>
            <person name="Agarwala R."/>
            <person name="Lipman D.J."/>
        </authorList>
    </citation>
    <scope>NUCLEOTIDE SEQUENCE</scope>
    <source>
        <strain evidence="1">O50</strain>
    </source>
</reference>
<dbReference type="RefSeq" id="WP_003840847.1">
    <property type="nucleotide sequence ID" value="NZ_CABDWZ010000001.1"/>
</dbReference>
<dbReference type="Pfam" id="PF15593">
    <property type="entry name" value="Imm42"/>
    <property type="match status" value="1"/>
</dbReference>
<name>A0A0D7LYD2_CITFR</name>
<organism evidence="1">
    <name type="scientific">Citrobacter freundii</name>
    <dbReference type="NCBI Taxonomy" id="546"/>
    <lineage>
        <taxon>Bacteria</taxon>
        <taxon>Pseudomonadati</taxon>
        <taxon>Pseudomonadota</taxon>
        <taxon>Gammaproteobacteria</taxon>
        <taxon>Enterobacterales</taxon>
        <taxon>Enterobacteriaceae</taxon>
        <taxon>Citrobacter</taxon>
        <taxon>Citrobacter freundii complex</taxon>
    </lineage>
</organism>
<accession>A0A0D7LYD2</accession>
<evidence type="ECO:0000313" key="2">
    <source>
        <dbReference type="EMBL" id="KPR54939.1"/>
    </source>
</evidence>
<evidence type="ECO:0000313" key="1">
    <source>
        <dbReference type="EMBL" id="HAT3898886.1"/>
    </source>
</evidence>
<dbReference type="Proteomes" id="UP000855471">
    <property type="component" value="Unassembled WGS sequence"/>
</dbReference>
<reference evidence="2 3" key="2">
    <citation type="journal article" date="2017" name="PLoS ONE">
        <title>Genomic and phenotypic characterisation of fluoroquinolone resistance mechanisms in Enterobacteriaceae in Durban, South Africa.</title>
        <authorList>
            <person name="Osei Sekyere J."/>
            <person name="Amoako D.G."/>
        </authorList>
    </citation>
    <scope>NUCLEOTIDE SEQUENCE [LARGE SCALE GENOMIC DNA]</scope>
    <source>
        <strain evidence="2 3">ST62:944112508</strain>
    </source>
</reference>
<dbReference type="InterPro" id="IPR028958">
    <property type="entry name" value="Imm42"/>
</dbReference>
<dbReference type="AlphaFoldDB" id="A0A0D7LYD2"/>
<sequence>MIFGDPYRFAIWIEYVPQWGDSIKNGFFYFFLNGSMYPNDIRTSTLFVDYDDVIDSENALIAMPCDDEIFNASTDKAFEYLYKMAYPQPTSEDEYPDGICKFNASPTIILESGACFFAVSNKNFVRILGGKVSELVSHGERRVWQDIKHPVIEDITIEKIEINKIISSFKEYTTSLLQIDR</sequence>
<evidence type="ECO:0000313" key="3">
    <source>
        <dbReference type="Proteomes" id="UP000050520"/>
    </source>
</evidence>
<comment type="caution">
    <text evidence="1">The sequence shown here is derived from an EMBL/GenBank/DDBJ whole genome shotgun (WGS) entry which is preliminary data.</text>
</comment>
<proteinExistence type="predicted"/>
<reference evidence="3" key="1">
    <citation type="submission" date="2015-09" db="EMBL/GenBank/DDBJ databases">
        <title>Prevalence of NDMs in South Africa.</title>
        <authorList>
            <person name="Osei Sekyere J."/>
            <person name="Govinden U."/>
            <person name="Essack S."/>
            <person name="Haldorsen B."/>
            <person name="Samuelsen O."/>
            <person name="Aasnaes B."/>
            <person name="Sundsfjord A."/>
        </authorList>
    </citation>
    <scope>NUCLEOTIDE SEQUENCE [LARGE SCALE GENOMIC DNA]</scope>
    <source>
        <strain evidence="3">ST62:944112508</strain>
    </source>
</reference>
<evidence type="ECO:0008006" key="4">
    <source>
        <dbReference type="Google" id="ProtNLM"/>
    </source>
</evidence>
<reference evidence="1" key="4">
    <citation type="submission" date="2020-09" db="EMBL/GenBank/DDBJ databases">
        <authorList>
            <consortium name="NCBI Pathogen Detection Project"/>
        </authorList>
    </citation>
    <scope>NUCLEOTIDE SEQUENCE</scope>
    <source>
        <strain evidence="1">O50</strain>
    </source>
</reference>
<gene>
    <name evidence="2" type="ORF">AN672_13460</name>
    <name evidence="1" type="ORF">I9Y29_003341</name>
</gene>
<protein>
    <recommendedName>
        <fullName evidence="4">Immunity protein 42</fullName>
    </recommendedName>
</protein>
<dbReference type="EMBL" id="DACSXJ010000021">
    <property type="protein sequence ID" value="HAT3898886.1"/>
    <property type="molecule type" value="Genomic_DNA"/>
</dbReference>
<dbReference type="Proteomes" id="UP000050520">
    <property type="component" value="Unassembled WGS sequence"/>
</dbReference>
<dbReference type="EMBL" id="LJEB01000056">
    <property type="protein sequence ID" value="KPR54939.1"/>
    <property type="molecule type" value="Genomic_DNA"/>
</dbReference>